<dbReference type="InterPro" id="IPR003591">
    <property type="entry name" value="Leu-rich_rpt_typical-subtyp"/>
</dbReference>
<keyword evidence="1" id="KW-0433">Leucine-rich repeat</keyword>
<proteinExistence type="predicted"/>
<dbReference type="GO" id="GO:0005737">
    <property type="term" value="C:cytoplasm"/>
    <property type="evidence" value="ECO:0007669"/>
    <property type="project" value="TreeGrafter"/>
</dbReference>
<dbReference type="AlphaFoldDB" id="A0A9Q0GU71"/>
<sequence>MMLKKHSSIQLLPSRSRQLWWKLCLWSQKNLQHLWSIKVVLLCRKGGYSFNTQEPTMGAELEKVGSPKSFTREFRNKGSSNNSDSNDKDTHRENVYYGGISETLIPHSQSIAFTTKSSTRIQSAAFMPKSSSLTRNTDWVNSLQIQNLLPTEDKTTVHVCSILPLPDNGRSSSRRPSHTNLHRSLNISDVLHANSVTQYLNASSTVAQITGMDLKVIPNISQFSSLRTLNLSGNSIDHITPGMLPKGLHNLDLSRNDVAAIEGLRELTRLRVLNLGYNRIFRIGQGLSKCTLIKELNLAGNKISDLEGLHRLSKLTAIDLSFNKITTAKPLGQLVANYNSLRALNLLGNPIESNIRKEQLQKVVTGLLLNLVYFNKQPIKPQRTQEVVTGSFTKSTILTTKLNNHKRALKMVNQSKSPSSWHLSSQTVGGQKFSQRSKRRIHYDNTKEWRISSHASSSH</sequence>
<evidence type="ECO:0000256" key="3">
    <source>
        <dbReference type="SAM" id="MobiDB-lite"/>
    </source>
</evidence>
<protein>
    <submittedName>
        <fullName evidence="4">Uncharacterized protein</fullName>
    </submittedName>
</protein>
<feature type="compositionally biased region" description="Polar residues" evidence="3">
    <location>
        <begin position="414"/>
        <end position="434"/>
    </location>
</feature>
<organism evidence="4 5">
    <name type="scientific">Protea cynaroides</name>
    <dbReference type="NCBI Taxonomy" id="273540"/>
    <lineage>
        <taxon>Eukaryota</taxon>
        <taxon>Viridiplantae</taxon>
        <taxon>Streptophyta</taxon>
        <taxon>Embryophyta</taxon>
        <taxon>Tracheophyta</taxon>
        <taxon>Spermatophyta</taxon>
        <taxon>Magnoliopsida</taxon>
        <taxon>Proteales</taxon>
        <taxon>Proteaceae</taxon>
        <taxon>Protea</taxon>
    </lineage>
</organism>
<dbReference type="SMART" id="SM00369">
    <property type="entry name" value="LRR_TYP"/>
    <property type="match status" value="3"/>
</dbReference>
<dbReference type="SMART" id="SM00365">
    <property type="entry name" value="LRR_SD22"/>
    <property type="match status" value="4"/>
</dbReference>
<keyword evidence="5" id="KW-1185">Reference proteome</keyword>
<comment type="caution">
    <text evidence="4">The sequence shown here is derived from an EMBL/GenBank/DDBJ whole genome shotgun (WGS) entry which is preliminary data.</text>
</comment>
<name>A0A9Q0GU71_9MAGN</name>
<keyword evidence="2" id="KW-0677">Repeat</keyword>
<feature type="region of interest" description="Disordered" evidence="3">
    <location>
        <begin position="70"/>
        <end position="92"/>
    </location>
</feature>
<reference evidence="4" key="1">
    <citation type="journal article" date="2023" name="Plant J.">
        <title>The genome of the king protea, Protea cynaroides.</title>
        <authorList>
            <person name="Chang J."/>
            <person name="Duong T.A."/>
            <person name="Schoeman C."/>
            <person name="Ma X."/>
            <person name="Roodt D."/>
            <person name="Barker N."/>
            <person name="Li Z."/>
            <person name="Van de Peer Y."/>
            <person name="Mizrachi E."/>
        </authorList>
    </citation>
    <scope>NUCLEOTIDE SEQUENCE</scope>
    <source>
        <tissue evidence="4">Young leaves</tissue>
    </source>
</reference>
<evidence type="ECO:0000313" key="5">
    <source>
        <dbReference type="Proteomes" id="UP001141806"/>
    </source>
</evidence>
<feature type="region of interest" description="Disordered" evidence="3">
    <location>
        <begin position="414"/>
        <end position="439"/>
    </location>
</feature>
<dbReference type="InterPro" id="IPR032675">
    <property type="entry name" value="LRR_dom_sf"/>
</dbReference>
<dbReference type="PROSITE" id="PS51450">
    <property type="entry name" value="LRR"/>
    <property type="match status" value="4"/>
</dbReference>
<gene>
    <name evidence="4" type="ORF">NE237_030427</name>
</gene>
<dbReference type="SUPFAM" id="SSF52075">
    <property type="entry name" value="Outer arm dynein light chain 1"/>
    <property type="match status" value="1"/>
</dbReference>
<dbReference type="FunFam" id="3.80.10.10:FF:000320">
    <property type="entry name" value="Protein phosphatase 1 regulatory subunit pprA"/>
    <property type="match status" value="1"/>
</dbReference>
<accession>A0A9Q0GU71</accession>
<dbReference type="Gene3D" id="3.80.10.10">
    <property type="entry name" value="Ribonuclease Inhibitor"/>
    <property type="match status" value="2"/>
</dbReference>
<dbReference type="OrthoDB" id="1904536at2759"/>
<dbReference type="PANTHER" id="PTHR15454:SF37">
    <property type="entry name" value="OUTER ARM DYNEIN LIGHT CHAIN 1 PROTEIN"/>
    <property type="match status" value="1"/>
</dbReference>
<dbReference type="PANTHER" id="PTHR15454">
    <property type="entry name" value="NISCHARIN RELATED"/>
    <property type="match status" value="1"/>
</dbReference>
<dbReference type="Pfam" id="PF14580">
    <property type="entry name" value="LRR_9"/>
    <property type="match status" value="1"/>
</dbReference>
<evidence type="ECO:0000256" key="1">
    <source>
        <dbReference type="ARBA" id="ARBA00022614"/>
    </source>
</evidence>
<evidence type="ECO:0000313" key="4">
    <source>
        <dbReference type="EMBL" id="KAJ4953595.1"/>
    </source>
</evidence>
<dbReference type="InterPro" id="IPR001611">
    <property type="entry name" value="Leu-rich_rpt"/>
</dbReference>
<dbReference type="Proteomes" id="UP001141806">
    <property type="component" value="Unassembled WGS sequence"/>
</dbReference>
<evidence type="ECO:0000256" key="2">
    <source>
        <dbReference type="ARBA" id="ARBA00022737"/>
    </source>
</evidence>
<dbReference type="EMBL" id="JAMYWD010000012">
    <property type="protein sequence ID" value="KAJ4953595.1"/>
    <property type="molecule type" value="Genomic_DNA"/>
</dbReference>